<name>A0ABD2YNI0_9GENT</name>
<dbReference type="AlphaFoldDB" id="A0ABD2YNI0"/>
<keyword evidence="2" id="KW-0699">rRNA-binding</keyword>
<dbReference type="GO" id="GO:0005737">
    <property type="term" value="C:cytoplasm"/>
    <property type="evidence" value="ECO:0007669"/>
    <property type="project" value="UniProtKB-ARBA"/>
</dbReference>
<dbReference type="Pfam" id="PF01250">
    <property type="entry name" value="Ribosomal_S6"/>
    <property type="match status" value="1"/>
</dbReference>
<dbReference type="EMBL" id="JBJUIK010000013">
    <property type="protein sequence ID" value="KAL3508204.1"/>
    <property type="molecule type" value="Genomic_DNA"/>
</dbReference>
<reference evidence="5 6" key="1">
    <citation type="submission" date="2024-11" db="EMBL/GenBank/DDBJ databases">
        <title>A near-complete genome assembly of Cinchona calisaya.</title>
        <authorList>
            <person name="Lian D.C."/>
            <person name="Zhao X.W."/>
            <person name="Wei L."/>
        </authorList>
    </citation>
    <scope>NUCLEOTIDE SEQUENCE [LARGE SCALE GENOMIC DNA]</scope>
    <source>
        <tissue evidence="5">Nenye</tissue>
    </source>
</reference>
<dbReference type="InterPro" id="IPR035980">
    <property type="entry name" value="Ribosomal_bS6_sf"/>
</dbReference>
<dbReference type="InterPro" id="IPR014717">
    <property type="entry name" value="Transl_elong_EF1B/ribsomal_bS6"/>
</dbReference>
<feature type="compositionally biased region" description="Basic and acidic residues" evidence="4">
    <location>
        <begin position="63"/>
        <end position="73"/>
    </location>
</feature>
<evidence type="ECO:0000313" key="6">
    <source>
        <dbReference type="Proteomes" id="UP001630127"/>
    </source>
</evidence>
<dbReference type="FunFam" id="3.30.70.60:FF:000002">
    <property type="entry name" value="30S ribosomal protein S6"/>
    <property type="match status" value="1"/>
</dbReference>
<evidence type="ECO:0000256" key="3">
    <source>
        <dbReference type="ARBA" id="ARBA00022884"/>
    </source>
</evidence>
<keyword evidence="6" id="KW-1185">Reference proteome</keyword>
<dbReference type="InterPro" id="IPR000529">
    <property type="entry name" value="Ribosomal_bS6"/>
</dbReference>
<dbReference type="Gene3D" id="3.30.70.60">
    <property type="match status" value="1"/>
</dbReference>
<feature type="region of interest" description="Disordered" evidence="4">
    <location>
        <begin position="226"/>
        <end position="316"/>
    </location>
</feature>
<feature type="region of interest" description="Disordered" evidence="4">
    <location>
        <begin position="63"/>
        <end position="86"/>
    </location>
</feature>
<accession>A0ABD2YNI0</accession>
<organism evidence="5 6">
    <name type="scientific">Cinchona calisaya</name>
    <dbReference type="NCBI Taxonomy" id="153742"/>
    <lineage>
        <taxon>Eukaryota</taxon>
        <taxon>Viridiplantae</taxon>
        <taxon>Streptophyta</taxon>
        <taxon>Embryophyta</taxon>
        <taxon>Tracheophyta</taxon>
        <taxon>Spermatophyta</taxon>
        <taxon>Magnoliopsida</taxon>
        <taxon>eudicotyledons</taxon>
        <taxon>Gunneridae</taxon>
        <taxon>Pentapetalae</taxon>
        <taxon>asterids</taxon>
        <taxon>lamiids</taxon>
        <taxon>Gentianales</taxon>
        <taxon>Rubiaceae</taxon>
        <taxon>Cinchonoideae</taxon>
        <taxon>Cinchoneae</taxon>
        <taxon>Cinchona</taxon>
    </lineage>
</organism>
<evidence type="ECO:0000256" key="4">
    <source>
        <dbReference type="SAM" id="MobiDB-lite"/>
    </source>
</evidence>
<evidence type="ECO:0000256" key="1">
    <source>
        <dbReference type="ARBA" id="ARBA00009512"/>
    </source>
</evidence>
<comment type="caution">
    <text evidence="5">The sequence shown here is derived from an EMBL/GenBank/DDBJ whole genome shotgun (WGS) entry which is preliminary data.</text>
</comment>
<dbReference type="Proteomes" id="UP001630127">
    <property type="component" value="Unassembled WGS sequence"/>
</dbReference>
<protein>
    <recommendedName>
        <fullName evidence="7">Ribosomal protein S6</fullName>
    </recommendedName>
</protein>
<evidence type="ECO:0008006" key="7">
    <source>
        <dbReference type="Google" id="ProtNLM"/>
    </source>
</evidence>
<dbReference type="PANTHER" id="PTHR21011">
    <property type="entry name" value="MITOCHONDRIAL 28S RIBOSOMAL PROTEIN S6"/>
    <property type="match status" value="1"/>
</dbReference>
<dbReference type="PANTHER" id="PTHR21011:SF1">
    <property type="entry name" value="SMALL RIBOSOMAL SUBUNIT PROTEIN BS6M"/>
    <property type="match status" value="1"/>
</dbReference>
<dbReference type="GO" id="GO:0019843">
    <property type="term" value="F:rRNA binding"/>
    <property type="evidence" value="ECO:0007669"/>
    <property type="project" value="UniProtKB-KW"/>
</dbReference>
<evidence type="ECO:0000256" key="2">
    <source>
        <dbReference type="ARBA" id="ARBA00022730"/>
    </source>
</evidence>
<dbReference type="CDD" id="cd00473">
    <property type="entry name" value="bS6"/>
    <property type="match status" value="1"/>
</dbReference>
<gene>
    <name evidence="5" type="ORF">ACH5RR_033586</name>
</gene>
<comment type="similarity">
    <text evidence="1">Belongs to the bacterial ribosomal protein bS6 family.</text>
</comment>
<proteinExistence type="inferred from homology"/>
<dbReference type="NCBIfam" id="TIGR00166">
    <property type="entry name" value="S6"/>
    <property type="match status" value="1"/>
</dbReference>
<feature type="compositionally biased region" description="Acidic residues" evidence="4">
    <location>
        <begin position="246"/>
        <end position="274"/>
    </location>
</feature>
<dbReference type="SUPFAM" id="SSF54995">
    <property type="entry name" value="Ribosomal protein S6"/>
    <property type="match status" value="1"/>
</dbReference>
<dbReference type="InterPro" id="IPR020814">
    <property type="entry name" value="Ribosomal_S6_plastid/chlpt"/>
</dbReference>
<dbReference type="HAMAP" id="MF_00360">
    <property type="entry name" value="Ribosomal_bS6"/>
    <property type="match status" value="1"/>
</dbReference>
<keyword evidence="3" id="KW-0694">RNA-binding</keyword>
<evidence type="ECO:0000313" key="5">
    <source>
        <dbReference type="EMBL" id="KAL3508204.1"/>
    </source>
</evidence>
<sequence>MNSLLLTSASDVVKVMISCCNGFPQNRNYCLISATGHPSLGSLSSQYRLSLKKLRTSAIVAAKRDPRNKKSDSHSFIPRPDEATGPFPEAVLLKEKKVEEDGRLVPEFADAEEKELFEALSLELESDLDVERMRHYEVVYLIHEDHKDEVESVNRKVEEFIKENKGRIWRFSDWGMRRLAYKIQKAKNAHYILMNFELEAKLINDFKSMLDKDERVIRHLVIKRDKAETEDCPPPPEFHTLRSGTDDDDDDWEDTEYDDDEDDGEDFIEQDEIDMSPFRDSTEGIIYVDEDVDDRESKRNQPSTGRRKQKAEKVVR</sequence>